<dbReference type="EMBL" id="FNPZ01000001">
    <property type="protein sequence ID" value="SDY62963.1"/>
    <property type="molecule type" value="Genomic_DNA"/>
</dbReference>
<dbReference type="PANTHER" id="PTHR33570:SF2">
    <property type="entry name" value="CARBOXYMUCONOLACTONE DECARBOXYLASE-LIKE DOMAIN-CONTAINING PROTEIN"/>
    <property type="match status" value="1"/>
</dbReference>
<name>A0A1H3LEZ2_9MICO</name>
<dbReference type="PANTHER" id="PTHR33570">
    <property type="entry name" value="4-CARBOXYMUCONOLACTONE DECARBOXYLASE FAMILY PROTEIN"/>
    <property type="match status" value="1"/>
</dbReference>
<sequence>MTEPQDDLTDADRREQGFRVRRAVLSDEHVDRAIRSTTALTADWQDFITRTAWGDVWSRPGLDRRSRSIAVLTSLIAHGHLEELAMHLRAAVRNGLTVDEIGEVILQSAIYSGVPAANAAFRVAGEVFAADDRPHDHDNKE</sequence>
<dbReference type="Proteomes" id="UP000198891">
    <property type="component" value="Unassembled WGS sequence"/>
</dbReference>
<dbReference type="InterPro" id="IPR012788">
    <property type="entry name" value="Decarb_PcaC"/>
</dbReference>
<dbReference type="InterPro" id="IPR029032">
    <property type="entry name" value="AhpD-like"/>
</dbReference>
<dbReference type="RefSeq" id="WP_092549457.1">
    <property type="nucleotide sequence ID" value="NZ_FNPZ01000001.1"/>
</dbReference>
<gene>
    <name evidence="2" type="ORF">SAMN05216554_0951</name>
</gene>
<reference evidence="2 3" key="1">
    <citation type="submission" date="2016-10" db="EMBL/GenBank/DDBJ databases">
        <authorList>
            <person name="de Groot N.N."/>
        </authorList>
    </citation>
    <scope>NUCLEOTIDE SEQUENCE [LARGE SCALE GENOMIC DNA]</scope>
    <source>
        <strain evidence="2 3">CGMCC 4.3491</strain>
    </source>
</reference>
<evidence type="ECO:0000259" key="1">
    <source>
        <dbReference type="Pfam" id="PF02627"/>
    </source>
</evidence>
<accession>A0A1H3LEZ2</accession>
<keyword evidence="3" id="KW-1185">Reference proteome</keyword>
<dbReference type="InterPro" id="IPR052512">
    <property type="entry name" value="4CMD/NDH-1_regulator"/>
</dbReference>
<dbReference type="STRING" id="381665.SAMN05216554_0951"/>
<protein>
    <submittedName>
        <fullName evidence="2">4-carboxymuconolactone decarboxylase</fullName>
    </submittedName>
</protein>
<dbReference type="Pfam" id="PF02627">
    <property type="entry name" value="CMD"/>
    <property type="match status" value="1"/>
</dbReference>
<dbReference type="SUPFAM" id="SSF69118">
    <property type="entry name" value="AhpD-like"/>
    <property type="match status" value="1"/>
</dbReference>
<feature type="domain" description="Carboxymuconolactone decarboxylase-like" evidence="1">
    <location>
        <begin position="43"/>
        <end position="124"/>
    </location>
</feature>
<dbReference type="GO" id="GO:0051920">
    <property type="term" value="F:peroxiredoxin activity"/>
    <property type="evidence" value="ECO:0007669"/>
    <property type="project" value="InterPro"/>
</dbReference>
<evidence type="ECO:0000313" key="2">
    <source>
        <dbReference type="EMBL" id="SDY62963.1"/>
    </source>
</evidence>
<dbReference type="Gene3D" id="1.20.1290.10">
    <property type="entry name" value="AhpD-like"/>
    <property type="match status" value="1"/>
</dbReference>
<evidence type="ECO:0000313" key="3">
    <source>
        <dbReference type="Proteomes" id="UP000198891"/>
    </source>
</evidence>
<dbReference type="NCBIfam" id="TIGR02425">
    <property type="entry name" value="decarb_PcaC"/>
    <property type="match status" value="1"/>
</dbReference>
<dbReference type="OrthoDB" id="9802489at2"/>
<dbReference type="AlphaFoldDB" id="A0A1H3LEZ2"/>
<dbReference type="InterPro" id="IPR003779">
    <property type="entry name" value="CMD-like"/>
</dbReference>
<proteinExistence type="predicted"/>
<organism evidence="2 3">
    <name type="scientific">Herbiconiux ginsengi</name>
    <dbReference type="NCBI Taxonomy" id="381665"/>
    <lineage>
        <taxon>Bacteria</taxon>
        <taxon>Bacillati</taxon>
        <taxon>Actinomycetota</taxon>
        <taxon>Actinomycetes</taxon>
        <taxon>Micrococcales</taxon>
        <taxon>Microbacteriaceae</taxon>
        <taxon>Herbiconiux</taxon>
    </lineage>
</organism>